<dbReference type="RefSeq" id="WP_055060692.1">
    <property type="nucleotide sequence ID" value="NZ_CZBP01000048.1"/>
</dbReference>
<evidence type="ECO:0000256" key="1">
    <source>
        <dbReference type="SAM" id="Coils"/>
    </source>
</evidence>
<keyword evidence="1" id="KW-0175">Coiled coil</keyword>
<name>A0A174W317_9FIRM</name>
<protein>
    <submittedName>
        <fullName evidence="2">Uncharacterized protein</fullName>
    </submittedName>
</protein>
<dbReference type="AlphaFoldDB" id="A0A174W317"/>
<evidence type="ECO:0000313" key="2">
    <source>
        <dbReference type="EMBL" id="CUQ41322.1"/>
    </source>
</evidence>
<reference evidence="2 3" key="1">
    <citation type="submission" date="2015-09" db="EMBL/GenBank/DDBJ databases">
        <authorList>
            <consortium name="Pathogen Informatics"/>
        </authorList>
    </citation>
    <scope>NUCLEOTIDE SEQUENCE [LARGE SCALE GENOMIC DNA]</scope>
    <source>
        <strain evidence="2 3">2789STDY5834957</strain>
    </source>
</reference>
<organism evidence="2 3">
    <name type="scientific">Blautia obeum</name>
    <dbReference type="NCBI Taxonomy" id="40520"/>
    <lineage>
        <taxon>Bacteria</taxon>
        <taxon>Bacillati</taxon>
        <taxon>Bacillota</taxon>
        <taxon>Clostridia</taxon>
        <taxon>Lachnospirales</taxon>
        <taxon>Lachnospiraceae</taxon>
        <taxon>Blautia</taxon>
    </lineage>
</organism>
<dbReference type="EMBL" id="CZBP01000048">
    <property type="protein sequence ID" value="CUQ41322.1"/>
    <property type="molecule type" value="Genomic_DNA"/>
</dbReference>
<accession>A0A174W317</accession>
<feature type="coiled-coil region" evidence="1">
    <location>
        <begin position="75"/>
        <end position="139"/>
    </location>
</feature>
<evidence type="ECO:0000313" key="3">
    <source>
        <dbReference type="Proteomes" id="UP000095762"/>
    </source>
</evidence>
<gene>
    <name evidence="2" type="ORF">ERS852569_03770</name>
</gene>
<sequence length="203" mass="23505">MNKSKTYITTYCGQPLTLYELKNGKITYYTLNKVTGGVLNNIIVRKTSEKEIGEWEVINGSLLIYQDNDGNEYTEEEASDKISELEEQIEEAESQVDDLQEEMDKDIPDCNLQETEDKINELEGKIEHWKDAIETLQDGEIREVYQYYIVSKSAFETWLKGTGELVLYNDELDMYVWCICFYGADWRDVLTDIPIPEQAAYAA</sequence>
<dbReference type="Proteomes" id="UP000095762">
    <property type="component" value="Unassembled WGS sequence"/>
</dbReference>
<proteinExistence type="predicted"/>